<accession>A0AAP0ENV8</accession>
<dbReference type="SUPFAM" id="SSF56784">
    <property type="entry name" value="HAD-like"/>
    <property type="match status" value="1"/>
</dbReference>
<sequence length="238" mass="26139">MKGISDLLLQSFSAKPFLSNYIDHSLLMCSSSQHKPYIDHPHNQLSVLNFRSAEPFALKSAAELAIKLAISCGAAIGGDHRARIEALSDRRSLLRRRICFAPLALSLLRLGLSSTLPSALLRFAPVSSFSGHRRLLRPPIFSVLCAALLLNECGMDRAIWSKQEVSGTITDEAITCGTEPNLSTQGKKLVFVTNNSTKSRKQYAKKFRILGVEVSEVAKKKSCKFEGVLVLPCCIYMA</sequence>
<comment type="caution">
    <text evidence="1">The sequence shown here is derived from an EMBL/GenBank/DDBJ whole genome shotgun (WGS) entry which is preliminary data.</text>
</comment>
<dbReference type="InterPro" id="IPR023214">
    <property type="entry name" value="HAD_sf"/>
</dbReference>
<dbReference type="InterPro" id="IPR036412">
    <property type="entry name" value="HAD-like_sf"/>
</dbReference>
<name>A0AAP0ENV8_9MAGN</name>
<proteinExistence type="predicted"/>
<keyword evidence="2" id="KW-1185">Reference proteome</keyword>
<dbReference type="Gene3D" id="3.40.50.1000">
    <property type="entry name" value="HAD superfamily/HAD-like"/>
    <property type="match status" value="1"/>
</dbReference>
<reference evidence="1 2" key="1">
    <citation type="submission" date="2024-01" db="EMBL/GenBank/DDBJ databases">
        <title>Genome assemblies of Stephania.</title>
        <authorList>
            <person name="Yang L."/>
        </authorList>
    </citation>
    <scope>NUCLEOTIDE SEQUENCE [LARGE SCALE GENOMIC DNA]</scope>
    <source>
        <strain evidence="1">QJT</strain>
        <tissue evidence="1">Leaf</tissue>
    </source>
</reference>
<dbReference type="Pfam" id="PF13344">
    <property type="entry name" value="Hydrolase_6"/>
    <property type="match status" value="1"/>
</dbReference>
<organism evidence="1 2">
    <name type="scientific">Stephania japonica</name>
    <dbReference type="NCBI Taxonomy" id="461633"/>
    <lineage>
        <taxon>Eukaryota</taxon>
        <taxon>Viridiplantae</taxon>
        <taxon>Streptophyta</taxon>
        <taxon>Embryophyta</taxon>
        <taxon>Tracheophyta</taxon>
        <taxon>Spermatophyta</taxon>
        <taxon>Magnoliopsida</taxon>
        <taxon>Ranunculales</taxon>
        <taxon>Menispermaceae</taxon>
        <taxon>Menispermoideae</taxon>
        <taxon>Cissampelideae</taxon>
        <taxon>Stephania</taxon>
    </lineage>
</organism>
<dbReference type="Proteomes" id="UP001417504">
    <property type="component" value="Unassembled WGS sequence"/>
</dbReference>
<evidence type="ECO:0000313" key="1">
    <source>
        <dbReference type="EMBL" id="KAK9096686.1"/>
    </source>
</evidence>
<evidence type="ECO:0000313" key="2">
    <source>
        <dbReference type="Proteomes" id="UP001417504"/>
    </source>
</evidence>
<protein>
    <submittedName>
        <fullName evidence="1">Uncharacterized protein</fullName>
    </submittedName>
</protein>
<dbReference type="EMBL" id="JBBNAE010000009">
    <property type="protein sequence ID" value="KAK9096686.1"/>
    <property type="molecule type" value="Genomic_DNA"/>
</dbReference>
<gene>
    <name evidence="1" type="ORF">Sjap_022183</name>
</gene>
<dbReference type="InterPro" id="IPR006357">
    <property type="entry name" value="HAD-SF_hydro_IIA"/>
</dbReference>
<dbReference type="AlphaFoldDB" id="A0AAP0ENV8"/>